<accession>A0ABN1J6Y6</accession>
<dbReference type="RefSeq" id="WP_343771345.1">
    <property type="nucleotide sequence ID" value="NZ_BAAACF010000012.1"/>
</dbReference>
<sequence length="256" mass="30682">MKYFTKEWYELCQKTSFHFSLEEEKQAKIFSEEYFQQLYSIKLNDWLDLQQQFASHIEKSETVGRDCIQHEIFNKEKAIEQFHESFIYSQEYIKESLPERILKGIADIRVFVLDKASRNVIKAVTKFCEDNRKSVNKTSREYRKYYKKALKFLDENIVKNIRFHDCVIINSNQKDKSLILSLDNRGGFTNIDEVVFENYNIVKQEGSLENSWWRYNEIYKVNDKYELHVLLINKTGDLIEFIISAEHIAFNCNKNN</sequence>
<comment type="caution">
    <text evidence="1">The sequence shown here is derived from an EMBL/GenBank/DDBJ whole genome shotgun (WGS) entry which is preliminary data.</text>
</comment>
<dbReference type="Proteomes" id="UP001500339">
    <property type="component" value="Unassembled WGS sequence"/>
</dbReference>
<proteinExistence type="predicted"/>
<reference evidence="1 2" key="1">
    <citation type="journal article" date="2019" name="Int. J. Syst. Evol. Microbiol.">
        <title>The Global Catalogue of Microorganisms (GCM) 10K type strain sequencing project: providing services to taxonomists for standard genome sequencing and annotation.</title>
        <authorList>
            <consortium name="The Broad Institute Genomics Platform"/>
            <consortium name="The Broad Institute Genome Sequencing Center for Infectious Disease"/>
            <person name="Wu L."/>
            <person name="Ma J."/>
        </authorList>
    </citation>
    <scope>NUCLEOTIDE SEQUENCE [LARGE SCALE GENOMIC DNA]</scope>
    <source>
        <strain evidence="1 2">JCM 1405</strain>
    </source>
</reference>
<gene>
    <name evidence="1" type="ORF">GCM10008905_32080</name>
</gene>
<organism evidence="1 2">
    <name type="scientific">Clostridium malenominatum</name>
    <dbReference type="NCBI Taxonomy" id="1539"/>
    <lineage>
        <taxon>Bacteria</taxon>
        <taxon>Bacillati</taxon>
        <taxon>Bacillota</taxon>
        <taxon>Clostridia</taxon>
        <taxon>Eubacteriales</taxon>
        <taxon>Clostridiaceae</taxon>
        <taxon>Clostridium</taxon>
    </lineage>
</organism>
<keyword evidence="2" id="KW-1185">Reference proteome</keyword>
<dbReference type="InterPro" id="IPR025144">
    <property type="entry name" value="DUF4085"/>
</dbReference>
<name>A0ABN1J6Y6_9CLOT</name>
<dbReference type="Pfam" id="PF13315">
    <property type="entry name" value="DUF4085"/>
    <property type="match status" value="1"/>
</dbReference>
<dbReference type="EMBL" id="BAAACF010000012">
    <property type="protein sequence ID" value="GAA0730596.1"/>
    <property type="molecule type" value="Genomic_DNA"/>
</dbReference>
<protein>
    <submittedName>
        <fullName evidence="1">DUF4085 domain-containing protein</fullName>
    </submittedName>
</protein>
<evidence type="ECO:0000313" key="1">
    <source>
        <dbReference type="EMBL" id="GAA0730596.1"/>
    </source>
</evidence>
<evidence type="ECO:0000313" key="2">
    <source>
        <dbReference type="Proteomes" id="UP001500339"/>
    </source>
</evidence>